<reference evidence="2 3" key="1">
    <citation type="journal article" date="2019" name="Nat. Ecol. Evol.">
        <title>Megaphylogeny resolves global patterns of mushroom evolution.</title>
        <authorList>
            <person name="Varga T."/>
            <person name="Krizsan K."/>
            <person name="Foldi C."/>
            <person name="Dima B."/>
            <person name="Sanchez-Garcia M."/>
            <person name="Sanchez-Ramirez S."/>
            <person name="Szollosi G.J."/>
            <person name="Szarkandi J.G."/>
            <person name="Papp V."/>
            <person name="Albert L."/>
            <person name="Andreopoulos W."/>
            <person name="Angelini C."/>
            <person name="Antonin V."/>
            <person name="Barry K.W."/>
            <person name="Bougher N.L."/>
            <person name="Buchanan P."/>
            <person name="Buyck B."/>
            <person name="Bense V."/>
            <person name="Catcheside P."/>
            <person name="Chovatia M."/>
            <person name="Cooper J."/>
            <person name="Damon W."/>
            <person name="Desjardin D."/>
            <person name="Finy P."/>
            <person name="Geml J."/>
            <person name="Haridas S."/>
            <person name="Hughes K."/>
            <person name="Justo A."/>
            <person name="Karasinski D."/>
            <person name="Kautmanova I."/>
            <person name="Kiss B."/>
            <person name="Kocsube S."/>
            <person name="Kotiranta H."/>
            <person name="LaButti K.M."/>
            <person name="Lechner B.E."/>
            <person name="Liimatainen K."/>
            <person name="Lipzen A."/>
            <person name="Lukacs Z."/>
            <person name="Mihaltcheva S."/>
            <person name="Morgado L.N."/>
            <person name="Niskanen T."/>
            <person name="Noordeloos M.E."/>
            <person name="Ohm R.A."/>
            <person name="Ortiz-Santana B."/>
            <person name="Ovrebo C."/>
            <person name="Racz N."/>
            <person name="Riley R."/>
            <person name="Savchenko A."/>
            <person name="Shiryaev A."/>
            <person name="Soop K."/>
            <person name="Spirin V."/>
            <person name="Szebenyi C."/>
            <person name="Tomsovsky M."/>
            <person name="Tulloss R.E."/>
            <person name="Uehling J."/>
            <person name="Grigoriev I.V."/>
            <person name="Vagvolgyi C."/>
            <person name="Papp T."/>
            <person name="Martin F.M."/>
            <person name="Miettinen O."/>
            <person name="Hibbett D.S."/>
            <person name="Nagy L.G."/>
        </authorList>
    </citation>
    <scope>NUCLEOTIDE SEQUENCE [LARGE SCALE GENOMIC DNA]</scope>
    <source>
        <strain evidence="2 3">HHB13444</strain>
    </source>
</reference>
<feature type="region of interest" description="Disordered" evidence="1">
    <location>
        <begin position="89"/>
        <end position="205"/>
    </location>
</feature>
<keyword evidence="3" id="KW-1185">Reference proteome</keyword>
<name>A0A5C3PDE1_9APHY</name>
<sequence>MGRISENILITLAVRVVVHIKDSKAYQGWWRHQVLGCFSALNRASRVRMKFSEQNVDEQVWAGDSMYDLPQPQPFTRMPQYCLAGKSRWRMRRPKRPNCRRRTGMRRPILEEAWPRTSSRKRKRRGRRKRETRGRRRDRPSSPKGRRRRRHGRRRNRRAQRRVRRERRRRQHARRERQRLRDRFRHPRSRTLGKRTDKRRRRRLRRRALRRVAMLEVPLHL</sequence>
<organism evidence="2 3">
    <name type="scientific">Polyporus arcularius HHB13444</name>
    <dbReference type="NCBI Taxonomy" id="1314778"/>
    <lineage>
        <taxon>Eukaryota</taxon>
        <taxon>Fungi</taxon>
        <taxon>Dikarya</taxon>
        <taxon>Basidiomycota</taxon>
        <taxon>Agaricomycotina</taxon>
        <taxon>Agaricomycetes</taxon>
        <taxon>Polyporales</taxon>
        <taxon>Polyporaceae</taxon>
        <taxon>Polyporus</taxon>
    </lineage>
</organism>
<evidence type="ECO:0000256" key="1">
    <source>
        <dbReference type="SAM" id="MobiDB-lite"/>
    </source>
</evidence>
<dbReference type="InParanoid" id="A0A5C3PDE1"/>
<protein>
    <submittedName>
        <fullName evidence="2">Uncharacterized protein</fullName>
    </submittedName>
</protein>
<feature type="compositionally biased region" description="Basic residues" evidence="1">
    <location>
        <begin position="89"/>
        <end position="105"/>
    </location>
</feature>
<evidence type="ECO:0000313" key="3">
    <source>
        <dbReference type="Proteomes" id="UP000308197"/>
    </source>
</evidence>
<dbReference type="AlphaFoldDB" id="A0A5C3PDE1"/>
<gene>
    <name evidence="2" type="ORF">K466DRAFT_98830</name>
</gene>
<dbReference type="Proteomes" id="UP000308197">
    <property type="component" value="Unassembled WGS sequence"/>
</dbReference>
<dbReference type="EMBL" id="ML211140">
    <property type="protein sequence ID" value="TFK87755.1"/>
    <property type="molecule type" value="Genomic_DNA"/>
</dbReference>
<proteinExistence type="predicted"/>
<feature type="compositionally biased region" description="Basic residues" evidence="1">
    <location>
        <begin position="118"/>
        <end position="205"/>
    </location>
</feature>
<evidence type="ECO:0000313" key="2">
    <source>
        <dbReference type="EMBL" id="TFK87755.1"/>
    </source>
</evidence>
<accession>A0A5C3PDE1</accession>